<dbReference type="EMBL" id="GEDC01025022">
    <property type="protein sequence ID" value="JAS12276.1"/>
    <property type="molecule type" value="Transcribed_RNA"/>
</dbReference>
<organism evidence="2">
    <name type="scientific">Clastoptera arizonana</name>
    <name type="common">Arizona spittle bug</name>
    <dbReference type="NCBI Taxonomy" id="38151"/>
    <lineage>
        <taxon>Eukaryota</taxon>
        <taxon>Metazoa</taxon>
        <taxon>Ecdysozoa</taxon>
        <taxon>Arthropoda</taxon>
        <taxon>Hexapoda</taxon>
        <taxon>Insecta</taxon>
        <taxon>Pterygota</taxon>
        <taxon>Neoptera</taxon>
        <taxon>Paraneoptera</taxon>
        <taxon>Hemiptera</taxon>
        <taxon>Auchenorrhyncha</taxon>
        <taxon>Cercopoidea</taxon>
        <taxon>Clastopteridae</taxon>
        <taxon>Clastoptera</taxon>
    </lineage>
</organism>
<feature type="coiled-coil region" evidence="1">
    <location>
        <begin position="3"/>
        <end position="33"/>
    </location>
</feature>
<evidence type="ECO:0000313" key="2">
    <source>
        <dbReference type="EMBL" id="JAS12276.1"/>
    </source>
</evidence>
<proteinExistence type="predicted"/>
<name>A0A1B6CFK4_9HEMI</name>
<protein>
    <submittedName>
        <fullName evidence="2">Uncharacterized protein</fullName>
    </submittedName>
</protein>
<evidence type="ECO:0000256" key="1">
    <source>
        <dbReference type="SAM" id="Coils"/>
    </source>
</evidence>
<reference evidence="2" key="1">
    <citation type="submission" date="2015-12" db="EMBL/GenBank/DDBJ databases">
        <title>De novo transcriptome assembly of four potential Pierce s Disease insect vectors from Arizona vineyards.</title>
        <authorList>
            <person name="Tassone E.E."/>
        </authorList>
    </citation>
    <scope>NUCLEOTIDE SEQUENCE</scope>
</reference>
<dbReference type="AlphaFoldDB" id="A0A1B6CFK4"/>
<gene>
    <name evidence="2" type="ORF">g.13120</name>
</gene>
<feature type="non-terminal residue" evidence="2">
    <location>
        <position position="1"/>
    </location>
</feature>
<sequence>IAIQYYLKDLEILEREENKLKKQIKDEEEAAAREALHKEAFVEQLDKDQLYEALFEKDEDGQALLLMNEEVQEIYNSFREQMGLVTSEIFELGQQQMKLRQEEISQYQSCIESAKTEGFEKSKRITEDFIKTKGELMMEMKSILASESNSVEQTLDQVSELSESFDTLCSSSWKQLMDLELTLFEQIEELTTYFERNLGDIVNTFIENVQGFFTQLREYENSFSEVITDQALRFLVHLTIRNEDVLLPPPLKAIMVDKETINNSLAASHDLHLLIIDNREDLLVSQIRSWHQTLCAEFLHNEISRNRTAVMEINHFSDFQREEFEQYQKSLDIEELYTRIPNPPL</sequence>
<keyword evidence="1" id="KW-0175">Coiled coil</keyword>
<accession>A0A1B6CFK4</accession>